<keyword evidence="3" id="KW-0119">Carbohydrate metabolism</keyword>
<evidence type="ECO:0000313" key="5">
    <source>
        <dbReference type="Proteomes" id="UP001165492"/>
    </source>
</evidence>
<evidence type="ECO:0000313" key="4">
    <source>
        <dbReference type="EMBL" id="MCC5464748.1"/>
    </source>
</evidence>
<dbReference type="InterPro" id="IPR036388">
    <property type="entry name" value="WH-like_DNA-bd_sf"/>
</dbReference>
<dbReference type="RefSeq" id="WP_229534169.1">
    <property type="nucleotide sequence ID" value="NZ_JAJHJB010000004.1"/>
</dbReference>
<keyword evidence="3" id="KW-0859">Xylose metabolism</keyword>
<gene>
    <name evidence="4" type="ORF">LMF89_05115</name>
</gene>
<comment type="caution">
    <text evidence="4">The sequence shown here is derived from an EMBL/GenBank/DDBJ whole genome shotgun (WGS) entry which is preliminary data.</text>
</comment>
<organism evidence="4 5">
    <name type="scientific">Pelosinus baikalensis</name>
    <dbReference type="NCBI Taxonomy" id="2892015"/>
    <lineage>
        <taxon>Bacteria</taxon>
        <taxon>Bacillati</taxon>
        <taxon>Bacillota</taxon>
        <taxon>Negativicutes</taxon>
        <taxon>Selenomonadales</taxon>
        <taxon>Sporomusaceae</taxon>
        <taxon>Pelosinus</taxon>
    </lineage>
</organism>
<dbReference type="InterPro" id="IPR000600">
    <property type="entry name" value="ROK"/>
</dbReference>
<name>A0ABS8HNL3_9FIRM</name>
<reference evidence="4" key="1">
    <citation type="submission" date="2021-11" db="EMBL/GenBank/DDBJ databases">
        <title>Description of a new species Pelosinus isolated from the bottom sediments of Lake Baikal.</title>
        <authorList>
            <person name="Zakharyuk A."/>
        </authorList>
    </citation>
    <scope>NUCLEOTIDE SEQUENCE</scope>
    <source>
        <strain evidence="4">Bkl1</strain>
    </source>
</reference>
<dbReference type="Gene3D" id="3.30.420.40">
    <property type="match status" value="2"/>
</dbReference>
<proteinExistence type="inferred from homology"/>
<dbReference type="Gene3D" id="1.10.10.10">
    <property type="entry name" value="Winged helix-like DNA-binding domain superfamily/Winged helix DNA-binding domain"/>
    <property type="match status" value="1"/>
</dbReference>
<dbReference type="InterPro" id="IPR036390">
    <property type="entry name" value="WH_DNA-bd_sf"/>
</dbReference>
<protein>
    <submittedName>
        <fullName evidence="4">ROK family protein</fullName>
    </submittedName>
</protein>
<evidence type="ECO:0000256" key="1">
    <source>
        <dbReference type="ARBA" id="ARBA00002486"/>
    </source>
</evidence>
<dbReference type="PANTHER" id="PTHR18964:SF149">
    <property type="entry name" value="BIFUNCTIONAL UDP-N-ACETYLGLUCOSAMINE 2-EPIMERASE_N-ACETYLMANNOSAMINE KINASE"/>
    <property type="match status" value="1"/>
</dbReference>
<comment type="function">
    <text evidence="1">Transcriptional repressor of xylose-utilizing enzymes.</text>
</comment>
<dbReference type="Pfam" id="PF00480">
    <property type="entry name" value="ROK"/>
    <property type="match status" value="1"/>
</dbReference>
<dbReference type="InterPro" id="IPR043129">
    <property type="entry name" value="ATPase_NBD"/>
</dbReference>
<dbReference type="EMBL" id="JAJHJB010000004">
    <property type="protein sequence ID" value="MCC5464748.1"/>
    <property type="molecule type" value="Genomic_DNA"/>
</dbReference>
<sequence>MKNNKVVYIKDMKRTNQVIFLNAIFYQKEMSRTELAEFTGLNPATVAVLTKQLLDIKMIVEIWEIMPNSSKKVTKVSLLQINPHGGCICAVSVLSNTITYTLFNMKLEKIEEFIVENSEEIILQQLFENLVENIDLLLANRPKFSKKLLGISISIPREYDDMDRKVLLDTGVSADRMNLDFALGFKYKQPVFIEPTIHSRAIAEYYLGAAKNMEEFIFIDVSEDIQTVVVQKGQIVKMPLVVHSNLGHIIIDRNGPKCSCGQRGCLGVLVTTGAIVKRVKRDLLGEKATLVHELSGGDMNQVNFDMIIRCTNEGDRFIEDIIAKTAEMLCTGIFNMMALLNINNVVIDGKVGRLTNFSHALAEAWGKHILFQKERSCVLVTSLPQEEVNIGNGAIVLRNYLETGFIEDKLAAYDNTYRKYKYK</sequence>
<evidence type="ECO:0000256" key="3">
    <source>
        <dbReference type="ARBA" id="ARBA00022629"/>
    </source>
</evidence>
<dbReference type="Proteomes" id="UP001165492">
    <property type="component" value="Unassembled WGS sequence"/>
</dbReference>
<evidence type="ECO:0000256" key="2">
    <source>
        <dbReference type="ARBA" id="ARBA00006479"/>
    </source>
</evidence>
<dbReference type="SUPFAM" id="SSF46785">
    <property type="entry name" value="Winged helix' DNA-binding domain"/>
    <property type="match status" value="1"/>
</dbReference>
<accession>A0ABS8HNL3</accession>
<comment type="similarity">
    <text evidence="2">Belongs to the ROK (NagC/XylR) family.</text>
</comment>
<dbReference type="SUPFAM" id="SSF53067">
    <property type="entry name" value="Actin-like ATPase domain"/>
    <property type="match status" value="2"/>
</dbReference>
<dbReference type="PANTHER" id="PTHR18964">
    <property type="entry name" value="ROK (REPRESSOR, ORF, KINASE) FAMILY"/>
    <property type="match status" value="1"/>
</dbReference>
<keyword evidence="5" id="KW-1185">Reference proteome</keyword>